<dbReference type="AlphaFoldDB" id="A0AAJ7EF95"/>
<name>A0AAJ7EF95_PAPXU</name>
<evidence type="ECO:0000313" key="1">
    <source>
        <dbReference type="RefSeq" id="XP_013175112.1"/>
    </source>
</evidence>
<dbReference type="GeneID" id="106123387"/>
<dbReference type="KEGG" id="pxu:106123387"/>
<organism evidence="1">
    <name type="scientific">Papilio xuthus</name>
    <name type="common">Asian swallowtail butterfly</name>
    <dbReference type="NCBI Taxonomy" id="66420"/>
    <lineage>
        <taxon>Eukaryota</taxon>
        <taxon>Metazoa</taxon>
        <taxon>Ecdysozoa</taxon>
        <taxon>Arthropoda</taxon>
        <taxon>Hexapoda</taxon>
        <taxon>Insecta</taxon>
        <taxon>Pterygota</taxon>
        <taxon>Neoptera</taxon>
        <taxon>Endopterygota</taxon>
        <taxon>Lepidoptera</taxon>
        <taxon>Glossata</taxon>
        <taxon>Ditrysia</taxon>
        <taxon>Papilionoidea</taxon>
        <taxon>Papilionidae</taxon>
        <taxon>Papilioninae</taxon>
        <taxon>Papilio</taxon>
    </lineage>
</organism>
<dbReference type="Proteomes" id="UP000694872">
    <property type="component" value="Unplaced"/>
</dbReference>
<gene>
    <name evidence="1" type="primary">LOC106123387</name>
</gene>
<protein>
    <submittedName>
        <fullName evidence="1">Uncharacterized protein LOC106123387 isoform X1</fullName>
    </submittedName>
</protein>
<accession>A0AAJ7EF95</accession>
<proteinExistence type="predicted"/>
<reference evidence="1" key="1">
    <citation type="submission" date="2025-08" db="UniProtKB">
        <authorList>
            <consortium name="RefSeq"/>
        </authorList>
    </citation>
    <scope>IDENTIFICATION</scope>
</reference>
<sequence length="147" mass="17000">MPASSIDLFHMQDAKNNFNAMRPAPVCSDTTNQLMGHCHNVHISKSCYYGYQETKNSENVYNTDCEMKEAHVINDTSSSPKNGKKRCAEYFVYPESKRLREEVQTKKNIEPETTENPRINSSNEDLLENLYWNLHGGHMFHLCYVCD</sequence>
<dbReference type="RefSeq" id="XP_013175112.1">
    <property type="nucleotide sequence ID" value="XM_013319658.1"/>
</dbReference>